<dbReference type="Gene3D" id="2.60.200.20">
    <property type="match status" value="1"/>
</dbReference>
<reference evidence="3" key="2">
    <citation type="submission" date="2020-09" db="EMBL/GenBank/DDBJ databases">
        <authorList>
            <person name="Sun Q."/>
            <person name="Kim S."/>
        </authorList>
    </citation>
    <scope>NUCLEOTIDE SEQUENCE</scope>
    <source>
        <strain evidence="3">KCTC 12711</strain>
    </source>
</reference>
<dbReference type="InterPro" id="IPR000253">
    <property type="entry name" value="FHA_dom"/>
</dbReference>
<dbReference type="PROSITE" id="PS50006">
    <property type="entry name" value="FHA_DOMAIN"/>
    <property type="match status" value="1"/>
</dbReference>
<feature type="transmembrane region" description="Helical" evidence="1">
    <location>
        <begin position="188"/>
        <end position="210"/>
    </location>
</feature>
<evidence type="ECO:0000259" key="2">
    <source>
        <dbReference type="PROSITE" id="PS50006"/>
    </source>
</evidence>
<feature type="domain" description="FHA" evidence="2">
    <location>
        <begin position="27"/>
        <end position="77"/>
    </location>
</feature>
<feature type="transmembrane region" description="Helical" evidence="1">
    <location>
        <begin position="126"/>
        <end position="146"/>
    </location>
</feature>
<gene>
    <name evidence="3" type="ORF">GCM10008090_15050</name>
</gene>
<evidence type="ECO:0000313" key="3">
    <source>
        <dbReference type="EMBL" id="GHA06359.1"/>
    </source>
</evidence>
<sequence>MRTLIVLVNDKSGERMERVRLKNTQASVIGRAWHSDVIVQDKFVEADHLSIQLSDEGLLHVCDLDSTNGSTIAGKPVEGSAVYRFGDVIRIGDTNLQIYDAADGVAPAAVRSSWFLLIDRFKGVPAVLGLTLVALALHLASSWLFASEPVLANDVVTIVITALVVLVAWTLLMSFGSKLLRGEGNMRAFWVLGCLILGLLEIATLLLAILRFNLQRVDVGSLLSTVTYSAIAILLLVGALTFATHMQRRSKWVFSTLLVLTIVGLFRSDEWLKPEHEKWTAQTQTESVTLPPAFLWRAPVSLSQFESDAERVFDFELAQD</sequence>
<evidence type="ECO:0000256" key="1">
    <source>
        <dbReference type="SAM" id="Phobius"/>
    </source>
</evidence>
<dbReference type="AlphaFoldDB" id="A0A918RPQ6"/>
<dbReference type="InterPro" id="IPR008984">
    <property type="entry name" value="SMAD_FHA_dom_sf"/>
</dbReference>
<evidence type="ECO:0000313" key="4">
    <source>
        <dbReference type="Proteomes" id="UP000614811"/>
    </source>
</evidence>
<accession>A0A918RPQ6</accession>
<dbReference type="RefSeq" id="WP_189399478.1">
    <property type="nucleotide sequence ID" value="NZ_BMXA01000002.1"/>
</dbReference>
<name>A0A918RPQ6_9GAMM</name>
<dbReference type="EMBL" id="BMXA01000002">
    <property type="protein sequence ID" value="GHA06359.1"/>
    <property type="molecule type" value="Genomic_DNA"/>
</dbReference>
<dbReference type="Proteomes" id="UP000614811">
    <property type="component" value="Unassembled WGS sequence"/>
</dbReference>
<feature type="transmembrane region" description="Helical" evidence="1">
    <location>
        <begin position="158"/>
        <end position="176"/>
    </location>
</feature>
<keyword evidence="1" id="KW-0472">Membrane</keyword>
<dbReference type="CDD" id="cd00060">
    <property type="entry name" value="FHA"/>
    <property type="match status" value="1"/>
</dbReference>
<dbReference type="Pfam" id="PF00498">
    <property type="entry name" value="FHA"/>
    <property type="match status" value="1"/>
</dbReference>
<keyword evidence="4" id="KW-1185">Reference proteome</keyword>
<protein>
    <recommendedName>
        <fullName evidence="2">FHA domain-containing protein</fullName>
    </recommendedName>
</protein>
<feature type="transmembrane region" description="Helical" evidence="1">
    <location>
        <begin position="222"/>
        <end position="243"/>
    </location>
</feature>
<proteinExistence type="predicted"/>
<keyword evidence="1" id="KW-1133">Transmembrane helix</keyword>
<reference evidence="3" key="1">
    <citation type="journal article" date="2014" name="Int. J. Syst. Evol. Microbiol.">
        <title>Complete genome sequence of Corynebacterium casei LMG S-19264T (=DSM 44701T), isolated from a smear-ripened cheese.</title>
        <authorList>
            <consortium name="US DOE Joint Genome Institute (JGI-PGF)"/>
            <person name="Walter F."/>
            <person name="Albersmeier A."/>
            <person name="Kalinowski J."/>
            <person name="Ruckert C."/>
        </authorList>
    </citation>
    <scope>NUCLEOTIDE SEQUENCE</scope>
    <source>
        <strain evidence="3">KCTC 12711</strain>
    </source>
</reference>
<keyword evidence="1" id="KW-0812">Transmembrane</keyword>
<dbReference type="SUPFAM" id="SSF49879">
    <property type="entry name" value="SMAD/FHA domain"/>
    <property type="match status" value="1"/>
</dbReference>
<comment type="caution">
    <text evidence="3">The sequence shown here is derived from an EMBL/GenBank/DDBJ whole genome shotgun (WGS) entry which is preliminary data.</text>
</comment>
<organism evidence="3 4">
    <name type="scientific">Arenicella chitinivorans</name>
    <dbReference type="NCBI Taxonomy" id="1329800"/>
    <lineage>
        <taxon>Bacteria</taxon>
        <taxon>Pseudomonadati</taxon>
        <taxon>Pseudomonadota</taxon>
        <taxon>Gammaproteobacteria</taxon>
        <taxon>Arenicellales</taxon>
        <taxon>Arenicellaceae</taxon>
        <taxon>Arenicella</taxon>
    </lineage>
</organism>